<proteinExistence type="predicted"/>
<sequence length="75" mass="8292">MDFKDIANKAKDALGKNPSIIDKAGDFVDSKTGGKFSEQVNKAQDAAKKFIDDKEIQVEQEARDPQADQPKPDQQ</sequence>
<dbReference type="InterPro" id="IPR028037">
    <property type="entry name" value="Antitoxin_Rv0909/MT0933"/>
</dbReference>
<dbReference type="AlphaFoldDB" id="A0AA90NGT6"/>
<reference evidence="1" key="1">
    <citation type="submission" date="2023-08" db="EMBL/GenBank/DDBJ databases">
        <title>The draft genome of Tsukamurella strandjordii strain 050030.</title>
        <authorList>
            <person name="Zhao F."/>
            <person name="Feng Y."/>
            <person name="Zong Z."/>
        </authorList>
    </citation>
    <scope>NUCLEOTIDE SEQUENCE</scope>
    <source>
        <strain evidence="1">050030</strain>
    </source>
</reference>
<evidence type="ECO:0000313" key="2">
    <source>
        <dbReference type="Proteomes" id="UP001178281"/>
    </source>
</evidence>
<name>A0AA90NGT6_9ACTN</name>
<comment type="caution">
    <text evidence="1">The sequence shown here is derived from an EMBL/GenBank/DDBJ whole genome shotgun (WGS) entry which is preliminary data.</text>
</comment>
<keyword evidence="2" id="KW-1185">Reference proteome</keyword>
<dbReference type="Pfam" id="PF14013">
    <property type="entry name" value="MT0933_antitox"/>
    <property type="match status" value="1"/>
</dbReference>
<dbReference type="RefSeq" id="WP_220657997.1">
    <property type="nucleotide sequence ID" value="NZ_BAAAII010000004.1"/>
</dbReference>
<gene>
    <name evidence="1" type="ORF">Q7X28_08865</name>
</gene>
<evidence type="ECO:0000313" key="1">
    <source>
        <dbReference type="EMBL" id="MDP0398036.1"/>
    </source>
</evidence>
<protein>
    <submittedName>
        <fullName evidence="1">Antitoxin</fullName>
    </submittedName>
</protein>
<accession>A0AA90NGT6</accession>
<dbReference type="EMBL" id="JAUTIX010000003">
    <property type="protein sequence ID" value="MDP0398036.1"/>
    <property type="molecule type" value="Genomic_DNA"/>
</dbReference>
<dbReference type="Proteomes" id="UP001178281">
    <property type="component" value="Unassembled WGS sequence"/>
</dbReference>
<organism evidence="1 2">
    <name type="scientific">Tsukamurella strandjordii</name>
    <dbReference type="NCBI Taxonomy" id="147577"/>
    <lineage>
        <taxon>Bacteria</taxon>
        <taxon>Bacillati</taxon>
        <taxon>Actinomycetota</taxon>
        <taxon>Actinomycetes</taxon>
        <taxon>Mycobacteriales</taxon>
        <taxon>Tsukamurellaceae</taxon>
        <taxon>Tsukamurella</taxon>
    </lineage>
</organism>